<dbReference type="InParanoid" id="A0A0P9A2I0"/>
<reference evidence="2 3" key="1">
    <citation type="journal article" date="2007" name="Nature">
        <title>Evolution of genes and genomes on the Drosophila phylogeny.</title>
        <authorList>
            <consortium name="Drosophila 12 Genomes Consortium"/>
            <person name="Clark A.G."/>
            <person name="Eisen M.B."/>
            <person name="Smith D.R."/>
            <person name="Bergman C.M."/>
            <person name="Oliver B."/>
            <person name="Markow T.A."/>
            <person name="Kaufman T.C."/>
            <person name="Kellis M."/>
            <person name="Gelbart W."/>
            <person name="Iyer V.N."/>
            <person name="Pollard D.A."/>
            <person name="Sackton T.B."/>
            <person name="Larracuente A.M."/>
            <person name="Singh N.D."/>
            <person name="Abad J.P."/>
            <person name="Abt D.N."/>
            <person name="Adryan B."/>
            <person name="Aguade M."/>
            <person name="Akashi H."/>
            <person name="Anderson W.W."/>
            <person name="Aquadro C.F."/>
            <person name="Ardell D.H."/>
            <person name="Arguello R."/>
            <person name="Artieri C.G."/>
            <person name="Barbash D.A."/>
            <person name="Barker D."/>
            <person name="Barsanti P."/>
            <person name="Batterham P."/>
            <person name="Batzoglou S."/>
            <person name="Begun D."/>
            <person name="Bhutkar A."/>
            <person name="Blanco E."/>
            <person name="Bosak S.A."/>
            <person name="Bradley R.K."/>
            <person name="Brand A.D."/>
            <person name="Brent M.R."/>
            <person name="Brooks A.N."/>
            <person name="Brown R.H."/>
            <person name="Butlin R.K."/>
            <person name="Caggese C."/>
            <person name="Calvi B.R."/>
            <person name="Bernardo de Carvalho A."/>
            <person name="Caspi A."/>
            <person name="Castrezana S."/>
            <person name="Celniker S.E."/>
            <person name="Chang J.L."/>
            <person name="Chapple C."/>
            <person name="Chatterji S."/>
            <person name="Chinwalla A."/>
            <person name="Civetta A."/>
            <person name="Clifton S.W."/>
            <person name="Comeron J.M."/>
            <person name="Costello J.C."/>
            <person name="Coyne J.A."/>
            <person name="Daub J."/>
            <person name="David R.G."/>
            <person name="Delcher A.L."/>
            <person name="Delehaunty K."/>
            <person name="Do C.B."/>
            <person name="Ebling H."/>
            <person name="Edwards K."/>
            <person name="Eickbush T."/>
            <person name="Evans J.D."/>
            <person name="Filipski A."/>
            <person name="Findeiss S."/>
            <person name="Freyhult E."/>
            <person name="Fulton L."/>
            <person name="Fulton R."/>
            <person name="Garcia A.C."/>
            <person name="Gardiner A."/>
            <person name="Garfield D.A."/>
            <person name="Garvin B.E."/>
            <person name="Gibson G."/>
            <person name="Gilbert D."/>
            <person name="Gnerre S."/>
            <person name="Godfrey J."/>
            <person name="Good R."/>
            <person name="Gotea V."/>
            <person name="Gravely B."/>
            <person name="Greenberg A.J."/>
            <person name="Griffiths-Jones S."/>
            <person name="Gross S."/>
            <person name="Guigo R."/>
            <person name="Gustafson E.A."/>
            <person name="Haerty W."/>
            <person name="Hahn M.W."/>
            <person name="Halligan D.L."/>
            <person name="Halpern A.L."/>
            <person name="Halter G.M."/>
            <person name="Han M.V."/>
            <person name="Heger A."/>
            <person name="Hillier L."/>
            <person name="Hinrichs A.S."/>
            <person name="Holmes I."/>
            <person name="Hoskins R.A."/>
            <person name="Hubisz M.J."/>
            <person name="Hultmark D."/>
            <person name="Huntley M.A."/>
            <person name="Jaffe D.B."/>
            <person name="Jagadeeshan S."/>
            <person name="Jeck W.R."/>
            <person name="Johnson J."/>
            <person name="Jones C.D."/>
            <person name="Jordan W.C."/>
            <person name="Karpen G.H."/>
            <person name="Kataoka E."/>
            <person name="Keightley P.D."/>
            <person name="Kheradpour P."/>
            <person name="Kirkness E.F."/>
            <person name="Koerich L.B."/>
            <person name="Kristiansen K."/>
            <person name="Kudrna D."/>
            <person name="Kulathinal R.J."/>
            <person name="Kumar S."/>
            <person name="Kwok R."/>
            <person name="Lander E."/>
            <person name="Langley C.H."/>
            <person name="Lapoint R."/>
            <person name="Lazzaro B.P."/>
            <person name="Lee S.J."/>
            <person name="Levesque L."/>
            <person name="Li R."/>
            <person name="Lin C.F."/>
            <person name="Lin M.F."/>
            <person name="Lindblad-Toh K."/>
            <person name="Llopart A."/>
            <person name="Long M."/>
            <person name="Low L."/>
            <person name="Lozovsky E."/>
            <person name="Lu J."/>
            <person name="Luo M."/>
            <person name="Machado C.A."/>
            <person name="Makalowski W."/>
            <person name="Marzo M."/>
            <person name="Matsuda M."/>
            <person name="Matzkin L."/>
            <person name="McAllister B."/>
            <person name="McBride C.S."/>
            <person name="McKernan B."/>
            <person name="McKernan K."/>
            <person name="Mendez-Lago M."/>
            <person name="Minx P."/>
            <person name="Mollenhauer M.U."/>
            <person name="Montooth K."/>
            <person name="Mount S.M."/>
            <person name="Mu X."/>
            <person name="Myers E."/>
            <person name="Negre B."/>
            <person name="Newfeld S."/>
            <person name="Nielsen R."/>
            <person name="Noor M.A."/>
            <person name="O'Grady P."/>
            <person name="Pachter L."/>
            <person name="Papaceit M."/>
            <person name="Parisi M.J."/>
            <person name="Parisi M."/>
            <person name="Parts L."/>
            <person name="Pedersen J.S."/>
            <person name="Pesole G."/>
            <person name="Phillippy A.M."/>
            <person name="Ponting C.P."/>
            <person name="Pop M."/>
            <person name="Porcelli D."/>
            <person name="Powell J.R."/>
            <person name="Prohaska S."/>
            <person name="Pruitt K."/>
            <person name="Puig M."/>
            <person name="Quesneville H."/>
            <person name="Ram K.R."/>
            <person name="Rand D."/>
            <person name="Rasmussen M.D."/>
            <person name="Reed L.K."/>
            <person name="Reenan R."/>
            <person name="Reily A."/>
            <person name="Remington K.A."/>
            <person name="Rieger T.T."/>
            <person name="Ritchie M.G."/>
            <person name="Robin C."/>
            <person name="Rogers Y.H."/>
            <person name="Rohde C."/>
            <person name="Rozas J."/>
            <person name="Rubenfield M.J."/>
            <person name="Ruiz A."/>
            <person name="Russo S."/>
            <person name="Salzberg S.L."/>
            <person name="Sanchez-Gracia A."/>
            <person name="Saranga D.J."/>
            <person name="Sato H."/>
            <person name="Schaeffer S.W."/>
            <person name="Schatz M.C."/>
            <person name="Schlenke T."/>
            <person name="Schwartz R."/>
            <person name="Segarra C."/>
            <person name="Singh R.S."/>
            <person name="Sirot L."/>
            <person name="Sirota M."/>
            <person name="Sisneros N.B."/>
            <person name="Smith C.D."/>
            <person name="Smith T.F."/>
            <person name="Spieth J."/>
            <person name="Stage D.E."/>
            <person name="Stark A."/>
            <person name="Stephan W."/>
            <person name="Strausberg R.L."/>
            <person name="Strempel S."/>
            <person name="Sturgill D."/>
            <person name="Sutton G."/>
            <person name="Sutton G.G."/>
            <person name="Tao W."/>
            <person name="Teichmann S."/>
            <person name="Tobari Y.N."/>
            <person name="Tomimura Y."/>
            <person name="Tsolas J.M."/>
            <person name="Valente V.L."/>
            <person name="Venter E."/>
            <person name="Venter J.C."/>
            <person name="Vicario S."/>
            <person name="Vieira F.G."/>
            <person name="Vilella A.J."/>
            <person name="Villasante A."/>
            <person name="Walenz B."/>
            <person name="Wang J."/>
            <person name="Wasserman M."/>
            <person name="Watts T."/>
            <person name="Wilson D."/>
            <person name="Wilson R.K."/>
            <person name="Wing R.A."/>
            <person name="Wolfner M.F."/>
            <person name="Wong A."/>
            <person name="Wong G.K."/>
            <person name="Wu C.I."/>
            <person name="Wu G."/>
            <person name="Yamamoto D."/>
            <person name="Yang H.P."/>
            <person name="Yang S.P."/>
            <person name="Yorke J.A."/>
            <person name="Yoshida K."/>
            <person name="Zdobnov E."/>
            <person name="Zhang P."/>
            <person name="Zhang Y."/>
            <person name="Zimin A.V."/>
            <person name="Baldwin J."/>
            <person name="Abdouelleil A."/>
            <person name="Abdulkadir J."/>
            <person name="Abebe A."/>
            <person name="Abera B."/>
            <person name="Abreu J."/>
            <person name="Acer S.C."/>
            <person name="Aftuck L."/>
            <person name="Alexander A."/>
            <person name="An P."/>
            <person name="Anderson E."/>
            <person name="Anderson S."/>
            <person name="Arachi H."/>
            <person name="Azer M."/>
            <person name="Bachantsang P."/>
            <person name="Barry A."/>
            <person name="Bayul T."/>
            <person name="Berlin A."/>
            <person name="Bessette D."/>
            <person name="Bloom T."/>
            <person name="Blye J."/>
            <person name="Boguslavskiy L."/>
            <person name="Bonnet C."/>
            <person name="Boukhgalter B."/>
            <person name="Bourzgui I."/>
            <person name="Brown A."/>
            <person name="Cahill P."/>
            <person name="Channer S."/>
            <person name="Cheshatsang Y."/>
            <person name="Chuda L."/>
            <person name="Citroen M."/>
            <person name="Collymore A."/>
            <person name="Cooke P."/>
            <person name="Costello M."/>
            <person name="D'Aco K."/>
            <person name="Daza R."/>
            <person name="De Haan G."/>
            <person name="DeGray S."/>
            <person name="DeMaso C."/>
            <person name="Dhargay N."/>
            <person name="Dooley K."/>
            <person name="Dooley E."/>
            <person name="Doricent M."/>
            <person name="Dorje P."/>
            <person name="Dorjee K."/>
            <person name="Dupes A."/>
            <person name="Elong R."/>
            <person name="Falk J."/>
            <person name="Farina A."/>
            <person name="Faro S."/>
            <person name="Ferguson D."/>
            <person name="Fisher S."/>
            <person name="Foley C.D."/>
            <person name="Franke A."/>
            <person name="Friedrich D."/>
            <person name="Gadbois L."/>
            <person name="Gearin G."/>
            <person name="Gearin C.R."/>
            <person name="Giannoukos G."/>
            <person name="Goode T."/>
            <person name="Graham J."/>
            <person name="Grandbois E."/>
            <person name="Grewal S."/>
            <person name="Gyaltsen K."/>
            <person name="Hafez N."/>
            <person name="Hagos B."/>
            <person name="Hall J."/>
            <person name="Henson C."/>
            <person name="Hollinger A."/>
            <person name="Honan T."/>
            <person name="Huard M.D."/>
            <person name="Hughes L."/>
            <person name="Hurhula B."/>
            <person name="Husby M.E."/>
            <person name="Kamat A."/>
            <person name="Kanga B."/>
            <person name="Kashin S."/>
            <person name="Khazanovich D."/>
            <person name="Kisner P."/>
            <person name="Lance K."/>
            <person name="Lara M."/>
            <person name="Lee W."/>
            <person name="Lennon N."/>
            <person name="Letendre F."/>
            <person name="LeVine R."/>
            <person name="Lipovsky A."/>
            <person name="Liu X."/>
            <person name="Liu J."/>
            <person name="Liu S."/>
            <person name="Lokyitsang T."/>
            <person name="Lokyitsang Y."/>
            <person name="Lubonja R."/>
            <person name="Lui A."/>
            <person name="MacDonald P."/>
            <person name="Magnisalis V."/>
            <person name="Maru K."/>
            <person name="Matthews C."/>
            <person name="McCusker W."/>
            <person name="McDonough S."/>
            <person name="Mehta T."/>
            <person name="Meldrim J."/>
            <person name="Meneus L."/>
            <person name="Mihai O."/>
            <person name="Mihalev A."/>
            <person name="Mihova T."/>
            <person name="Mittelman R."/>
            <person name="Mlenga V."/>
            <person name="Montmayeur A."/>
            <person name="Mulrain L."/>
            <person name="Navidi A."/>
            <person name="Naylor J."/>
            <person name="Negash T."/>
            <person name="Nguyen T."/>
            <person name="Nguyen N."/>
            <person name="Nicol R."/>
            <person name="Norbu C."/>
            <person name="Norbu N."/>
            <person name="Novod N."/>
            <person name="O'Neill B."/>
            <person name="Osman S."/>
            <person name="Markiewicz E."/>
            <person name="Oyono O.L."/>
            <person name="Patti C."/>
            <person name="Phunkhang P."/>
            <person name="Pierre F."/>
            <person name="Priest M."/>
            <person name="Raghuraman S."/>
            <person name="Rege F."/>
            <person name="Reyes R."/>
            <person name="Rise C."/>
            <person name="Rogov P."/>
            <person name="Ross K."/>
            <person name="Ryan E."/>
            <person name="Settipalli S."/>
            <person name="Shea T."/>
            <person name="Sherpa N."/>
            <person name="Shi L."/>
            <person name="Shih D."/>
            <person name="Sparrow T."/>
            <person name="Spaulding J."/>
            <person name="Stalker J."/>
            <person name="Stange-Thomann N."/>
            <person name="Stavropoulos S."/>
            <person name="Stone C."/>
            <person name="Strader C."/>
            <person name="Tesfaye S."/>
            <person name="Thomson T."/>
            <person name="Thoulutsang Y."/>
            <person name="Thoulutsang D."/>
            <person name="Topham K."/>
            <person name="Topping I."/>
            <person name="Tsamla T."/>
            <person name="Vassiliev H."/>
            <person name="Vo A."/>
            <person name="Wangchuk T."/>
            <person name="Wangdi T."/>
            <person name="Weiand M."/>
            <person name="Wilkinson J."/>
            <person name="Wilson A."/>
            <person name="Yadav S."/>
            <person name="Young G."/>
            <person name="Yu Q."/>
            <person name="Zembek L."/>
            <person name="Zhong D."/>
            <person name="Zimmer A."/>
            <person name="Zwirko Z."/>
            <person name="Jaffe D.B."/>
            <person name="Alvarez P."/>
            <person name="Brockman W."/>
            <person name="Butler J."/>
            <person name="Chin C."/>
            <person name="Gnerre S."/>
            <person name="Grabherr M."/>
            <person name="Kleber M."/>
            <person name="Mauceli E."/>
            <person name="MacCallum I."/>
        </authorList>
    </citation>
    <scope>NUCLEOTIDE SEQUENCE [LARGE SCALE GENOMIC DNA]</scope>
    <source>
        <strain evidence="3">Tucson 14024-0371.13</strain>
    </source>
</reference>
<evidence type="ECO:0008006" key="4">
    <source>
        <dbReference type="Google" id="ProtNLM"/>
    </source>
</evidence>
<protein>
    <recommendedName>
        <fullName evidence="4">MD-2-related lipid-recognition domain-containing protein</fullName>
    </recommendedName>
</protein>
<dbReference type="AlphaFoldDB" id="A0A0P9A2I0"/>
<accession>A0A0P9A2I0</accession>
<dbReference type="Proteomes" id="UP000007801">
    <property type="component" value="Unassembled WGS sequence"/>
</dbReference>
<keyword evidence="1" id="KW-0732">Signal</keyword>
<sequence>MRLGIVVISAFGLFLLDRSQQSEAVVFKFTNFQCESYNRSWFVFHECRLKAISRNKVILNMNGTILYPVNNILAQFKLYKRDNGYKPWLINILIDICKFVKQNYNPFAKMIFSLYKDFSNFNHTCPYVGSQIIQGLYLRPEKLIYPLPNGDYMLTIRWHFDRKPQVETNISFTFAEDLSKTNIKFK</sequence>
<dbReference type="SMART" id="SM00697">
    <property type="entry name" value="DM8"/>
    <property type="match status" value="1"/>
</dbReference>
<evidence type="ECO:0000256" key="1">
    <source>
        <dbReference type="SAM" id="SignalP"/>
    </source>
</evidence>
<dbReference type="PANTHER" id="PTHR20898">
    <property type="entry name" value="DAEDALUS ON 3-RELATED-RELATED"/>
    <property type="match status" value="1"/>
</dbReference>
<dbReference type="EMBL" id="CH902617">
    <property type="protein sequence ID" value="KPU80739.1"/>
    <property type="molecule type" value="Genomic_DNA"/>
</dbReference>
<name>A0A0P9A2I0_DROAN</name>
<keyword evidence="3" id="KW-1185">Reference proteome</keyword>
<evidence type="ECO:0000313" key="2">
    <source>
        <dbReference type="EMBL" id="KPU80739.1"/>
    </source>
</evidence>
<dbReference type="KEGG" id="dan:26514196"/>
<gene>
    <name evidence="2" type="primary">Dana\GF26787</name>
    <name evidence="2" type="ORF">GF26787</name>
</gene>
<organism evidence="2 3">
    <name type="scientific">Drosophila ananassae</name>
    <name type="common">Fruit fly</name>
    <dbReference type="NCBI Taxonomy" id="7217"/>
    <lineage>
        <taxon>Eukaryota</taxon>
        <taxon>Metazoa</taxon>
        <taxon>Ecdysozoa</taxon>
        <taxon>Arthropoda</taxon>
        <taxon>Hexapoda</taxon>
        <taxon>Insecta</taxon>
        <taxon>Pterygota</taxon>
        <taxon>Neoptera</taxon>
        <taxon>Endopterygota</taxon>
        <taxon>Diptera</taxon>
        <taxon>Brachycera</taxon>
        <taxon>Muscomorpha</taxon>
        <taxon>Ephydroidea</taxon>
        <taxon>Drosophilidae</taxon>
        <taxon>Drosophila</taxon>
        <taxon>Sophophora</taxon>
    </lineage>
</organism>
<dbReference type="PANTHER" id="PTHR20898:SF0">
    <property type="entry name" value="DAEDALUS ON 3-RELATED"/>
    <property type="match status" value="1"/>
</dbReference>
<dbReference type="InterPro" id="IPR010512">
    <property type="entry name" value="DUF1091"/>
</dbReference>
<dbReference type="GeneID" id="26514196"/>
<proteinExistence type="predicted"/>
<feature type="chain" id="PRO_5006155037" description="MD-2-related lipid-recognition domain-containing protein" evidence="1">
    <location>
        <begin position="25"/>
        <end position="186"/>
    </location>
</feature>
<feature type="signal peptide" evidence="1">
    <location>
        <begin position="1"/>
        <end position="24"/>
    </location>
</feature>
<dbReference type="OrthoDB" id="7940892at2759"/>
<dbReference type="Pfam" id="PF06477">
    <property type="entry name" value="DUF1091"/>
    <property type="match status" value="1"/>
</dbReference>
<evidence type="ECO:0000313" key="3">
    <source>
        <dbReference type="Proteomes" id="UP000007801"/>
    </source>
</evidence>